<keyword evidence="2" id="KW-1185">Reference proteome</keyword>
<evidence type="ECO:0000313" key="1">
    <source>
        <dbReference type="EMBL" id="KAK9722970.1"/>
    </source>
</evidence>
<comment type="caution">
    <text evidence="1">The sequence shown here is derived from an EMBL/GenBank/DDBJ whole genome shotgun (WGS) entry which is preliminary data.</text>
</comment>
<dbReference type="Proteomes" id="UP001458880">
    <property type="component" value="Unassembled WGS sequence"/>
</dbReference>
<sequence>MRLFGKIDRKLLFLSGIGISCQGPKEELLGLVPLSGQTRGEGITNAVQKCLEDNKIDLNKIVSIATDGASTMIGKNKGEQRFFKPN</sequence>
<evidence type="ECO:0000313" key="2">
    <source>
        <dbReference type="Proteomes" id="UP001458880"/>
    </source>
</evidence>
<dbReference type="PROSITE" id="PS51257">
    <property type="entry name" value="PROKAR_LIPOPROTEIN"/>
    <property type="match status" value="1"/>
</dbReference>
<dbReference type="PANTHER" id="PTHR45913:SF5">
    <property type="entry name" value="GENERAL TRANSCRIPTION FACTOR II-I REPEAT DOMAIN-CONTAINING PROTEIN 2A-LIKE PROTEIN"/>
    <property type="match status" value="1"/>
</dbReference>
<reference evidence="1 2" key="1">
    <citation type="journal article" date="2024" name="BMC Genomics">
        <title>De novo assembly and annotation of Popillia japonica's genome with initial clues to its potential as an invasive pest.</title>
        <authorList>
            <person name="Cucini C."/>
            <person name="Boschi S."/>
            <person name="Funari R."/>
            <person name="Cardaioli E."/>
            <person name="Iannotti N."/>
            <person name="Marturano G."/>
            <person name="Paoli F."/>
            <person name="Bruttini M."/>
            <person name="Carapelli A."/>
            <person name="Frati F."/>
            <person name="Nardi F."/>
        </authorList>
    </citation>
    <scope>NUCLEOTIDE SEQUENCE [LARGE SCALE GENOMIC DNA]</scope>
    <source>
        <strain evidence="1">DMR45628</strain>
    </source>
</reference>
<dbReference type="EMBL" id="JASPKY010000183">
    <property type="protein sequence ID" value="KAK9722970.1"/>
    <property type="molecule type" value="Genomic_DNA"/>
</dbReference>
<dbReference type="PANTHER" id="PTHR45913">
    <property type="entry name" value="EPM2A-INTERACTING PROTEIN 1"/>
    <property type="match status" value="1"/>
</dbReference>
<organism evidence="1 2">
    <name type="scientific">Popillia japonica</name>
    <name type="common">Japanese beetle</name>
    <dbReference type="NCBI Taxonomy" id="7064"/>
    <lineage>
        <taxon>Eukaryota</taxon>
        <taxon>Metazoa</taxon>
        <taxon>Ecdysozoa</taxon>
        <taxon>Arthropoda</taxon>
        <taxon>Hexapoda</taxon>
        <taxon>Insecta</taxon>
        <taxon>Pterygota</taxon>
        <taxon>Neoptera</taxon>
        <taxon>Endopterygota</taxon>
        <taxon>Coleoptera</taxon>
        <taxon>Polyphaga</taxon>
        <taxon>Scarabaeiformia</taxon>
        <taxon>Scarabaeidae</taxon>
        <taxon>Rutelinae</taxon>
        <taxon>Popillia</taxon>
    </lineage>
</organism>
<name>A0AAW1KRE9_POPJA</name>
<protein>
    <recommendedName>
        <fullName evidence="3">DUF4371 domain-containing protein</fullName>
    </recommendedName>
</protein>
<dbReference type="AlphaFoldDB" id="A0AAW1KRE9"/>
<accession>A0AAW1KRE9</accession>
<proteinExistence type="predicted"/>
<gene>
    <name evidence="1" type="ORF">QE152_g19439</name>
</gene>
<evidence type="ECO:0008006" key="3">
    <source>
        <dbReference type="Google" id="ProtNLM"/>
    </source>
</evidence>